<protein>
    <submittedName>
        <fullName evidence="3">Uncharacterized protein</fullName>
    </submittedName>
</protein>
<keyword evidence="4" id="KW-1185">Reference proteome</keyword>
<feature type="transmembrane region" description="Helical" evidence="2">
    <location>
        <begin position="221"/>
        <end position="242"/>
    </location>
</feature>
<dbReference type="InterPro" id="IPR035897">
    <property type="entry name" value="Toll_tir_struct_dom_sf"/>
</dbReference>
<evidence type="ECO:0000313" key="4">
    <source>
        <dbReference type="Proteomes" id="UP000604046"/>
    </source>
</evidence>
<dbReference type="Gene3D" id="3.40.50.10140">
    <property type="entry name" value="Toll/interleukin-1 receptor homology (TIR) domain"/>
    <property type="match status" value="1"/>
</dbReference>
<keyword evidence="2" id="KW-0472">Membrane</keyword>
<feature type="transmembrane region" description="Helical" evidence="2">
    <location>
        <begin position="257"/>
        <end position="278"/>
    </location>
</feature>
<feature type="transmembrane region" description="Helical" evidence="2">
    <location>
        <begin position="87"/>
        <end position="111"/>
    </location>
</feature>
<dbReference type="EMBL" id="CAJNDS010000724">
    <property type="protein sequence ID" value="CAE7230469.1"/>
    <property type="molecule type" value="Genomic_DNA"/>
</dbReference>
<organism evidence="3 4">
    <name type="scientific">Symbiodinium natans</name>
    <dbReference type="NCBI Taxonomy" id="878477"/>
    <lineage>
        <taxon>Eukaryota</taxon>
        <taxon>Sar</taxon>
        <taxon>Alveolata</taxon>
        <taxon>Dinophyceae</taxon>
        <taxon>Suessiales</taxon>
        <taxon>Symbiodiniaceae</taxon>
        <taxon>Symbiodinium</taxon>
    </lineage>
</organism>
<reference evidence="3" key="1">
    <citation type="submission" date="2021-02" db="EMBL/GenBank/DDBJ databases">
        <authorList>
            <person name="Dougan E. K."/>
            <person name="Rhodes N."/>
            <person name="Thang M."/>
            <person name="Chan C."/>
        </authorList>
    </citation>
    <scope>NUCLEOTIDE SEQUENCE</scope>
</reference>
<dbReference type="AlphaFoldDB" id="A0A812KN96"/>
<sequence>MDDVTKTTTYLSRSSSNIVSERSERSLRVEIAPELLRGVSLHECLSGWAKHWASSREDRNGYKLSRQTTHLDNFLSHDWATSRWLKLAALLVIFNSRAAAVSTLVASVLAGLMRAWGILPDEAWTVVIGYGTFFVFFCFWQRIRAAWKPRTVFLDKLCIAQHDAALKEQGIMGLAAFLDRSEKLTVLWSPRYFQRLWCMFEISTFLRKTARTQIEMMPVKLALLLCVNTAKWFIMAIGYHIITDASDHEKSSWTRTLVVAGPCVLLAGSMLPWTYYVGIGMMEDLSLMPAQLASFRIQDTRSACCSQEHLHPESGGTIPCDRELVFATLHSWLGRSGDSGDRYLDDFNGLVRERLAPSVLKTVGGDNLPVGYTLYMAASCHVPFISSYIAELAKGPPNNYSGGDAVVWAVRIFVDWAFVAMLAVTTTRLNFFLCEYGYRMGCRSRLCLAFALSQSVVLLVTGFWVGKMILSNRVERSSLLPVLPFLILLGLTIAVFRKGSKNATKGKRSDGDGREAQPVEDARPGIEAEDTESTFGI</sequence>
<evidence type="ECO:0000313" key="3">
    <source>
        <dbReference type="EMBL" id="CAE7230469.1"/>
    </source>
</evidence>
<feature type="transmembrane region" description="Helical" evidence="2">
    <location>
        <begin position="446"/>
        <end position="466"/>
    </location>
</feature>
<name>A0A812KN96_9DINO</name>
<proteinExistence type="predicted"/>
<accession>A0A812KN96</accession>
<feature type="transmembrane region" description="Helical" evidence="2">
    <location>
        <begin position="478"/>
        <end position="496"/>
    </location>
</feature>
<keyword evidence="2" id="KW-0812">Transmembrane</keyword>
<evidence type="ECO:0000256" key="2">
    <source>
        <dbReference type="SAM" id="Phobius"/>
    </source>
</evidence>
<dbReference type="Proteomes" id="UP000604046">
    <property type="component" value="Unassembled WGS sequence"/>
</dbReference>
<feature type="transmembrane region" description="Helical" evidence="2">
    <location>
        <begin position="370"/>
        <end position="390"/>
    </location>
</feature>
<dbReference type="OrthoDB" id="413506at2759"/>
<feature type="transmembrane region" description="Helical" evidence="2">
    <location>
        <begin position="123"/>
        <end position="140"/>
    </location>
</feature>
<evidence type="ECO:0000256" key="1">
    <source>
        <dbReference type="SAM" id="MobiDB-lite"/>
    </source>
</evidence>
<keyword evidence="2" id="KW-1133">Transmembrane helix</keyword>
<gene>
    <name evidence="3" type="ORF">SNAT2548_LOCUS9368</name>
</gene>
<feature type="region of interest" description="Disordered" evidence="1">
    <location>
        <begin position="502"/>
        <end position="537"/>
    </location>
</feature>
<feature type="compositionally biased region" description="Basic and acidic residues" evidence="1">
    <location>
        <begin position="507"/>
        <end position="526"/>
    </location>
</feature>
<comment type="caution">
    <text evidence="3">The sequence shown here is derived from an EMBL/GenBank/DDBJ whole genome shotgun (WGS) entry which is preliminary data.</text>
</comment>
<feature type="compositionally biased region" description="Acidic residues" evidence="1">
    <location>
        <begin position="527"/>
        <end position="537"/>
    </location>
</feature>
<feature type="transmembrane region" description="Helical" evidence="2">
    <location>
        <begin position="405"/>
        <end position="425"/>
    </location>
</feature>